<protein>
    <recommendedName>
        <fullName evidence="1">Uroporphyrinogen decarboxylase (URO-D) domain-containing protein</fullName>
    </recommendedName>
</protein>
<name>A0A1F7FJM1_UNCRA</name>
<dbReference type="EMBL" id="MFYX01000019">
    <property type="protein sequence ID" value="OGK06833.1"/>
    <property type="molecule type" value="Genomic_DNA"/>
</dbReference>
<evidence type="ECO:0000259" key="1">
    <source>
        <dbReference type="Pfam" id="PF01208"/>
    </source>
</evidence>
<dbReference type="InterPro" id="IPR000257">
    <property type="entry name" value="Uroporphyrinogen_deCOase"/>
</dbReference>
<comment type="caution">
    <text evidence="2">The sequence shown here is derived from an EMBL/GenBank/DDBJ whole genome shotgun (WGS) entry which is preliminary data.</text>
</comment>
<dbReference type="PANTHER" id="PTHR47099:SF1">
    <property type="entry name" value="METHYLCOBAMIDE:COM METHYLTRANSFERASE MTBA"/>
    <property type="match status" value="1"/>
</dbReference>
<dbReference type="GO" id="GO:0004853">
    <property type="term" value="F:uroporphyrinogen decarboxylase activity"/>
    <property type="evidence" value="ECO:0007669"/>
    <property type="project" value="InterPro"/>
</dbReference>
<feature type="domain" description="Uroporphyrinogen decarboxylase (URO-D)" evidence="1">
    <location>
        <begin position="109"/>
        <end position="315"/>
    </location>
</feature>
<accession>A0A1F7FJM1</accession>
<reference evidence="2 3" key="1">
    <citation type="journal article" date="2016" name="Nat. Commun.">
        <title>Thousands of microbial genomes shed light on interconnected biogeochemical processes in an aquifer system.</title>
        <authorList>
            <person name="Anantharaman K."/>
            <person name="Brown C.T."/>
            <person name="Hug L.A."/>
            <person name="Sharon I."/>
            <person name="Castelle C.J."/>
            <person name="Probst A.J."/>
            <person name="Thomas B.C."/>
            <person name="Singh A."/>
            <person name="Wilkins M.J."/>
            <person name="Karaoz U."/>
            <person name="Brodie E.L."/>
            <person name="Williams K.H."/>
            <person name="Hubbard S.S."/>
            <person name="Banfield J.F."/>
        </authorList>
    </citation>
    <scope>NUCLEOTIDE SEQUENCE [LARGE SCALE GENOMIC DNA]</scope>
</reference>
<dbReference type="Gene3D" id="3.20.20.210">
    <property type="match status" value="1"/>
</dbReference>
<dbReference type="AlphaFoldDB" id="A0A1F7FJM1"/>
<gene>
    <name evidence="2" type="ORF">A2519_02900</name>
</gene>
<sequence>MTPVDVEWVKKNYGLLTEEEVLTFMLDDFRRVYPVYIGPELPISKKTGAQMTVWPGVTFKDGDYSLDGFPLANATMKDIENYICPKVEWFDFSSFSVPPETSKNHTTICGEPFSLLDKAYDLMGMENIMIKMFEAPDLIHALMEKITQSRYDMIKRILETAPWVDIFIITDELGTQESLLMSPEQFREFSFPYHKRLVNLIHSYGKLVYYHSCGCVMPLVPDLVELGIDILDNLQPTAKGNDPWAIKRNFGNKLILHVQVDEQIVMREWKPKDVYSKYRKMIEDLAVGGGFIISTTFRSQDTPRENVEALLQAIRTPLIDN</sequence>
<evidence type="ECO:0000313" key="3">
    <source>
        <dbReference type="Proteomes" id="UP000179243"/>
    </source>
</evidence>
<dbReference type="InterPro" id="IPR038071">
    <property type="entry name" value="UROD/MetE-like_sf"/>
</dbReference>
<organism evidence="2 3">
    <name type="scientific">Candidatus Raymondbacteria bacterium RIFOXYD12_FULL_49_13</name>
    <dbReference type="NCBI Taxonomy" id="1817890"/>
    <lineage>
        <taxon>Bacteria</taxon>
        <taxon>Raymondiibacteriota</taxon>
    </lineage>
</organism>
<evidence type="ECO:0000313" key="2">
    <source>
        <dbReference type="EMBL" id="OGK06833.1"/>
    </source>
</evidence>
<dbReference type="InterPro" id="IPR052024">
    <property type="entry name" value="Methanogen_methyltrans"/>
</dbReference>
<dbReference type="SUPFAM" id="SSF51726">
    <property type="entry name" value="UROD/MetE-like"/>
    <property type="match status" value="1"/>
</dbReference>
<dbReference type="Pfam" id="PF01208">
    <property type="entry name" value="URO-D"/>
    <property type="match status" value="1"/>
</dbReference>
<dbReference type="PANTHER" id="PTHR47099">
    <property type="entry name" value="METHYLCOBAMIDE:COM METHYLTRANSFERASE MTBA"/>
    <property type="match status" value="1"/>
</dbReference>
<proteinExistence type="predicted"/>
<dbReference type="Proteomes" id="UP000179243">
    <property type="component" value="Unassembled WGS sequence"/>
</dbReference>
<dbReference type="GO" id="GO:0006779">
    <property type="term" value="P:porphyrin-containing compound biosynthetic process"/>
    <property type="evidence" value="ECO:0007669"/>
    <property type="project" value="InterPro"/>
</dbReference>